<dbReference type="InterPro" id="IPR016040">
    <property type="entry name" value="NAD(P)-bd_dom"/>
</dbReference>
<feature type="domain" description="NAD(P)-binding" evidence="4">
    <location>
        <begin position="2"/>
        <end position="105"/>
    </location>
</feature>
<evidence type="ECO:0000313" key="5">
    <source>
        <dbReference type="EMBL" id="PWZ57212.1"/>
    </source>
</evidence>
<dbReference type="GO" id="GO:0016853">
    <property type="term" value="F:isomerase activity"/>
    <property type="evidence" value="ECO:0007669"/>
    <property type="project" value="UniProtKB-KW"/>
</dbReference>
<name>A0A317YHN1_MAIZE</name>
<evidence type="ECO:0000259" key="4">
    <source>
        <dbReference type="Pfam" id="PF16363"/>
    </source>
</evidence>
<dbReference type="Gene3D" id="3.40.50.720">
    <property type="entry name" value="NAD(P)-binding Rossmann-like Domain"/>
    <property type="match status" value="1"/>
</dbReference>
<dbReference type="Pfam" id="PF16363">
    <property type="entry name" value="GDP_Man_Dehyd"/>
    <property type="match status" value="1"/>
</dbReference>
<comment type="caution">
    <text evidence="5">The sequence shown here is derived from an EMBL/GenBank/DDBJ whole genome shotgun (WGS) entry which is preliminary data.</text>
</comment>
<dbReference type="PANTHER" id="PTHR43574">
    <property type="entry name" value="EPIMERASE-RELATED"/>
    <property type="match status" value="1"/>
</dbReference>
<dbReference type="AlphaFoldDB" id="A0A317YHN1"/>
<dbReference type="EMBL" id="NCVQ01000001">
    <property type="protein sequence ID" value="PWZ57212.1"/>
    <property type="molecule type" value="Genomic_DNA"/>
</dbReference>
<keyword evidence="3" id="KW-0413">Isomerase</keyword>
<dbReference type="SUPFAM" id="SSF51735">
    <property type="entry name" value="NAD(P)-binding Rossmann-fold domains"/>
    <property type="match status" value="1"/>
</dbReference>
<evidence type="ECO:0000256" key="1">
    <source>
        <dbReference type="ARBA" id="ARBA00007637"/>
    </source>
</evidence>
<dbReference type="InterPro" id="IPR036291">
    <property type="entry name" value="NAD(P)-bd_dom_sf"/>
</dbReference>
<accession>A0A317YHN1</accession>
<protein>
    <submittedName>
        <fullName evidence="5">UDP-glucuronate 4-epimerase 1</fullName>
    </submittedName>
</protein>
<sequence length="107" mass="11493">MGAHCSLALRKRGDGVVGIDSFNSYYDPSLKKARRTLLGSHGVFVVEGDINDGRLLAKLFDVVPFTHVIHLAAQAGVRYAMENPAAYVHSNVVGLVSLLKACKDADP</sequence>
<keyword evidence="2" id="KW-0520">NAD</keyword>
<proteinExistence type="inferred from homology"/>
<organism evidence="5">
    <name type="scientific">Zea mays</name>
    <name type="common">Maize</name>
    <dbReference type="NCBI Taxonomy" id="4577"/>
    <lineage>
        <taxon>Eukaryota</taxon>
        <taxon>Viridiplantae</taxon>
        <taxon>Streptophyta</taxon>
        <taxon>Embryophyta</taxon>
        <taxon>Tracheophyta</taxon>
        <taxon>Spermatophyta</taxon>
        <taxon>Magnoliopsida</taxon>
        <taxon>Liliopsida</taxon>
        <taxon>Poales</taxon>
        <taxon>Poaceae</taxon>
        <taxon>PACMAD clade</taxon>
        <taxon>Panicoideae</taxon>
        <taxon>Andropogonodae</taxon>
        <taxon>Andropogoneae</taxon>
        <taxon>Tripsacinae</taxon>
        <taxon>Zea</taxon>
    </lineage>
</organism>
<gene>
    <name evidence="5" type="primary">GAE1_5</name>
    <name evidence="5" type="ORF">Zm00014a_018529</name>
</gene>
<comment type="similarity">
    <text evidence="1">Belongs to the NAD(P)-dependent epimerase/dehydratase family.</text>
</comment>
<reference evidence="5" key="1">
    <citation type="journal article" date="2018" name="Nat. Genet.">
        <title>Extensive intraspecific gene order and gene structural variations between Mo17 and other maize genomes.</title>
        <authorList>
            <person name="Sun S."/>
            <person name="Zhou Y."/>
            <person name="Chen J."/>
            <person name="Shi J."/>
            <person name="Zhao H."/>
            <person name="Zhao H."/>
            <person name="Song W."/>
            <person name="Zhang M."/>
            <person name="Cui Y."/>
            <person name="Dong X."/>
            <person name="Liu H."/>
            <person name="Ma X."/>
            <person name="Jiao Y."/>
            <person name="Wang B."/>
            <person name="Wei X."/>
            <person name="Stein J.C."/>
            <person name="Glaubitz J.C."/>
            <person name="Lu F."/>
            <person name="Yu G."/>
            <person name="Liang C."/>
            <person name="Fengler K."/>
            <person name="Li B."/>
            <person name="Rafalski A."/>
            <person name="Schnable P.S."/>
            <person name="Ware D.H."/>
            <person name="Buckler E.S."/>
            <person name="Lai J."/>
        </authorList>
    </citation>
    <scope>NUCLEOTIDE SEQUENCE [LARGE SCALE GENOMIC DNA]</scope>
    <source>
        <tissue evidence="5">Seedling</tissue>
    </source>
</reference>
<dbReference type="Proteomes" id="UP000251960">
    <property type="component" value="Chromosome 1"/>
</dbReference>
<evidence type="ECO:0000256" key="2">
    <source>
        <dbReference type="ARBA" id="ARBA00023027"/>
    </source>
</evidence>
<evidence type="ECO:0000256" key="3">
    <source>
        <dbReference type="ARBA" id="ARBA00023235"/>
    </source>
</evidence>